<dbReference type="EMBL" id="JAABOA010000280">
    <property type="protein sequence ID" value="KAF9584989.1"/>
    <property type="molecule type" value="Genomic_DNA"/>
</dbReference>
<sequence length="104" mass="11611">MGKRSKTFDTKQTVLGIRARDDSDSDPNSDPKDSADSNAQRSGFFVRETPKTENPQPQPPKAVVEPTEFETGGVKIQFPFEPYQSQRSMMSKGSHIPTIRNDPI</sequence>
<evidence type="ECO:0000313" key="2">
    <source>
        <dbReference type="EMBL" id="KAF9584989.1"/>
    </source>
</evidence>
<keyword evidence="3" id="KW-1185">Reference proteome</keyword>
<organism evidence="2 3">
    <name type="scientific">Lunasporangiospora selenospora</name>
    <dbReference type="NCBI Taxonomy" id="979761"/>
    <lineage>
        <taxon>Eukaryota</taxon>
        <taxon>Fungi</taxon>
        <taxon>Fungi incertae sedis</taxon>
        <taxon>Mucoromycota</taxon>
        <taxon>Mortierellomycotina</taxon>
        <taxon>Mortierellomycetes</taxon>
        <taxon>Mortierellales</taxon>
        <taxon>Mortierellaceae</taxon>
        <taxon>Lunasporangiospora</taxon>
    </lineage>
</organism>
<proteinExistence type="predicted"/>
<gene>
    <name evidence="2" type="ORF">BGW38_004373</name>
</gene>
<dbReference type="AlphaFoldDB" id="A0A9P6G0U4"/>
<dbReference type="Proteomes" id="UP000780801">
    <property type="component" value="Unassembled WGS sequence"/>
</dbReference>
<reference evidence="2" key="1">
    <citation type="journal article" date="2020" name="Fungal Divers.">
        <title>Resolving the Mortierellaceae phylogeny through synthesis of multi-gene phylogenetics and phylogenomics.</title>
        <authorList>
            <person name="Vandepol N."/>
            <person name="Liber J."/>
            <person name="Desiro A."/>
            <person name="Na H."/>
            <person name="Kennedy M."/>
            <person name="Barry K."/>
            <person name="Grigoriev I.V."/>
            <person name="Miller A.N."/>
            <person name="O'Donnell K."/>
            <person name="Stajich J.E."/>
            <person name="Bonito G."/>
        </authorList>
    </citation>
    <scope>NUCLEOTIDE SEQUENCE</scope>
    <source>
        <strain evidence="2">KOD1015</strain>
    </source>
</reference>
<feature type="region of interest" description="Disordered" evidence="1">
    <location>
        <begin position="1"/>
        <end position="104"/>
    </location>
</feature>
<accession>A0A9P6G0U4</accession>
<protein>
    <submittedName>
        <fullName evidence="2">Uncharacterized protein</fullName>
    </submittedName>
</protein>
<evidence type="ECO:0000313" key="3">
    <source>
        <dbReference type="Proteomes" id="UP000780801"/>
    </source>
</evidence>
<name>A0A9P6G0U4_9FUNG</name>
<comment type="caution">
    <text evidence="2">The sequence shown here is derived from an EMBL/GenBank/DDBJ whole genome shotgun (WGS) entry which is preliminary data.</text>
</comment>
<evidence type="ECO:0000256" key="1">
    <source>
        <dbReference type="SAM" id="MobiDB-lite"/>
    </source>
</evidence>